<dbReference type="InterPro" id="IPR011639">
    <property type="entry name" value="MethylTrfase_TaqI-like_dom"/>
</dbReference>
<reference evidence="9 10" key="1">
    <citation type="submission" date="2017-09" db="EMBL/GenBank/DDBJ databases">
        <title>Depth-based differentiation of microbial function through sediment-hosted aquifers and enrichment of novel symbionts in the deep terrestrial subsurface.</title>
        <authorList>
            <person name="Probst A.J."/>
            <person name="Ladd B."/>
            <person name="Jarett J.K."/>
            <person name="Geller-Mcgrath D.E."/>
            <person name="Sieber C.M."/>
            <person name="Emerson J.B."/>
            <person name="Anantharaman K."/>
            <person name="Thomas B.C."/>
            <person name="Malmstrom R."/>
            <person name="Stieglmeier M."/>
            <person name="Klingl A."/>
            <person name="Woyke T."/>
            <person name="Ryan C.M."/>
            <person name="Banfield J.F."/>
        </authorList>
    </citation>
    <scope>NUCLEOTIDE SEQUENCE [LARGE SCALE GENOMIC DNA]</scope>
    <source>
        <strain evidence="9">CG22_combo_CG10-13_8_21_14_all_32_8</strain>
    </source>
</reference>
<accession>A0A2H0CG41</accession>
<dbReference type="GO" id="GO:0032259">
    <property type="term" value="P:methylation"/>
    <property type="evidence" value="ECO:0007669"/>
    <property type="project" value="UniProtKB-KW"/>
</dbReference>
<dbReference type="InterPro" id="IPR029063">
    <property type="entry name" value="SAM-dependent_MTases_sf"/>
</dbReference>
<comment type="catalytic activity">
    <reaction evidence="5">
        <text>a 2'-deoxyadenosine in DNA + S-adenosyl-L-methionine = an N(6)-methyl-2'-deoxyadenosine in DNA + S-adenosyl-L-homocysteine + H(+)</text>
        <dbReference type="Rhea" id="RHEA:15197"/>
        <dbReference type="Rhea" id="RHEA-COMP:12418"/>
        <dbReference type="Rhea" id="RHEA-COMP:12419"/>
        <dbReference type="ChEBI" id="CHEBI:15378"/>
        <dbReference type="ChEBI" id="CHEBI:57856"/>
        <dbReference type="ChEBI" id="CHEBI:59789"/>
        <dbReference type="ChEBI" id="CHEBI:90615"/>
        <dbReference type="ChEBI" id="CHEBI:90616"/>
        <dbReference type="EC" id="2.1.1.72"/>
    </reaction>
</comment>
<dbReference type="Pfam" id="PF07669">
    <property type="entry name" value="Eco57I"/>
    <property type="match status" value="1"/>
</dbReference>
<evidence type="ECO:0000256" key="3">
    <source>
        <dbReference type="ARBA" id="ARBA00022679"/>
    </source>
</evidence>
<feature type="domain" description="Type II methyltransferase M.TaqI-like" evidence="7">
    <location>
        <begin position="486"/>
        <end position="598"/>
    </location>
</feature>
<dbReference type="Gene3D" id="3.40.50.150">
    <property type="entry name" value="Vaccinia Virus protein VP39"/>
    <property type="match status" value="1"/>
</dbReference>
<dbReference type="Proteomes" id="UP000229176">
    <property type="component" value="Unassembled WGS sequence"/>
</dbReference>
<keyword evidence="4" id="KW-0949">S-adenosyl-L-methionine</keyword>
<dbReference type="PRINTS" id="PR00507">
    <property type="entry name" value="N12N6MTFRASE"/>
</dbReference>
<dbReference type="GO" id="GO:0006304">
    <property type="term" value="P:DNA modification"/>
    <property type="evidence" value="ECO:0007669"/>
    <property type="project" value="InterPro"/>
</dbReference>
<keyword evidence="2 9" id="KW-0489">Methyltransferase</keyword>
<sequence length="1031" mass="120336">MEDYLQEIQKYFRDENSSEHSYRTSFENYLKKIFPKEKGYFTQQDQRAINGNKPDFIIFKNKVPLLYIEVKKVGEDLDKIEKSDQADRYFGYSNLIISDYVNFRFFRNGQKYNEEISLGDIDKNGRYIKIKKENSDYLIKTILDFVSSNKEPIKSGVHLAKIMGGIAQRVRSNVLEMLLSKSERYVELFKIRDVVKENLISSLDDNSFSDMYAQTLVYGLFSARYNDITLNNFSRIEARELIPKTNPFLQSFFDHIAGNTFPYRLKYIVDELCEVFTHAHVHNLMHEYFKKESLFGEVYESPDPVIHFYEDFLREYDVKKKMEMGVFYTPRPVVQFIVRAVDSILKSEFNLVKGLADKTKIQIERKEIDKKGKEIKVQKEYHKVQILDVATGTGTFLNEVIKHIYKDFVGQEGHWPSYVEDHLLPRLHGFELMMASYTIAHLKLGMTLQDTKAGELKTRLGVYLTNTLEEAKSSIWGDGSLFVGVQESITKEAVEASKVKSEYPIMCVIGNPPYSGISQNKIYTDNNVYKVEIGGKQKLQERKHWLDDDYVKFIRFAESLIEKNGEGVMGMITAHGYIDNPTFRGMRWHLRNTFDKIFILDLHGNSNKNETSPDGSKDGNVFDIKTGVAIILGIKKSNMKDKKLAQVYKADFYGIRKEKFKNLDASSIDKIDWAQLPENTDLWVLEGEGKNEYKKGFSVSELFSKNTTGIVTGTDKLSIFYTKEELEKTTKFILNSDNPYVEFNIKDGRKYKKEERLAELRSVSENKPTKISYRLFDVRYMYYTEKSECWINSPRTEIMQHFINQENLGLIICKQVKTGDSWQHLNISRNIIESSFISNKTGEINSILPLYLYTEQGEKIPNLNKEIWDRINYVVGETTPENILDYIYAILHSPNYREKYKEFLKIDFPRVPYPTKKKEFEKLVNLGNKLRDLHLMTDPECEKLTTKYSVAGGNFVEKIKYENGSVYINSTQHFEGVPEISWNFYVGGYQPAQKYLKDRRGRQLNSDEIEHYQKIIKVLFETDRLMKEIDE</sequence>
<dbReference type="EC" id="2.1.1.72" evidence="1"/>
<organism evidence="9 10">
    <name type="scientific">Candidatus Nomurabacteria bacterium CG22_combo_CG10-13_8_21_14_all_32_8</name>
    <dbReference type="NCBI Taxonomy" id="1974732"/>
    <lineage>
        <taxon>Bacteria</taxon>
        <taxon>Candidatus Nomuraibacteriota</taxon>
    </lineage>
</organism>
<evidence type="ECO:0000259" key="6">
    <source>
        <dbReference type="Pfam" id="PF02384"/>
    </source>
</evidence>
<proteinExistence type="predicted"/>
<dbReference type="InterPro" id="IPR003356">
    <property type="entry name" value="DNA_methylase_A-5"/>
</dbReference>
<dbReference type="InterPro" id="IPR050953">
    <property type="entry name" value="N4_N6_ade-DNA_methylase"/>
</dbReference>
<feature type="domain" description="Type ISP restriction-modification enzyme LLaBIII C-terminal specificity" evidence="8">
    <location>
        <begin position="701"/>
        <end position="1028"/>
    </location>
</feature>
<protein>
    <recommendedName>
        <fullName evidence="1">site-specific DNA-methyltransferase (adenine-specific)</fullName>
        <ecNumber evidence="1">2.1.1.72</ecNumber>
    </recommendedName>
</protein>
<dbReference type="SUPFAM" id="SSF53335">
    <property type="entry name" value="S-adenosyl-L-methionine-dependent methyltransferases"/>
    <property type="match status" value="1"/>
</dbReference>
<dbReference type="PANTHER" id="PTHR33841:SF1">
    <property type="entry name" value="DNA METHYLTRANSFERASE A"/>
    <property type="match status" value="1"/>
</dbReference>
<dbReference type="AlphaFoldDB" id="A0A2H0CG41"/>
<dbReference type="GO" id="GO:0009007">
    <property type="term" value="F:site-specific DNA-methyltransferase (adenine-specific) activity"/>
    <property type="evidence" value="ECO:0007669"/>
    <property type="project" value="UniProtKB-EC"/>
</dbReference>
<dbReference type="EMBL" id="PCTI01000039">
    <property type="protein sequence ID" value="PIP68877.1"/>
    <property type="molecule type" value="Genomic_DNA"/>
</dbReference>
<evidence type="ECO:0000256" key="4">
    <source>
        <dbReference type="ARBA" id="ARBA00022691"/>
    </source>
</evidence>
<dbReference type="Pfam" id="PF18135">
    <property type="entry name" value="Type_ISP_C"/>
    <property type="match status" value="1"/>
</dbReference>
<evidence type="ECO:0000259" key="7">
    <source>
        <dbReference type="Pfam" id="PF07669"/>
    </source>
</evidence>
<evidence type="ECO:0000256" key="5">
    <source>
        <dbReference type="ARBA" id="ARBA00047942"/>
    </source>
</evidence>
<evidence type="ECO:0000256" key="2">
    <source>
        <dbReference type="ARBA" id="ARBA00022603"/>
    </source>
</evidence>
<dbReference type="InterPro" id="IPR041635">
    <property type="entry name" value="Type_ISP_LLaBIII_C"/>
</dbReference>
<evidence type="ECO:0000313" key="9">
    <source>
        <dbReference type="EMBL" id="PIP68877.1"/>
    </source>
</evidence>
<gene>
    <name evidence="9" type="ORF">COW91_02445</name>
</gene>
<dbReference type="Pfam" id="PF02384">
    <property type="entry name" value="N6_Mtase"/>
    <property type="match status" value="1"/>
</dbReference>
<evidence type="ECO:0000259" key="8">
    <source>
        <dbReference type="Pfam" id="PF18135"/>
    </source>
</evidence>
<evidence type="ECO:0000256" key="1">
    <source>
        <dbReference type="ARBA" id="ARBA00011900"/>
    </source>
</evidence>
<dbReference type="PANTHER" id="PTHR33841">
    <property type="entry name" value="DNA METHYLTRANSFERASE YEEA-RELATED"/>
    <property type="match status" value="1"/>
</dbReference>
<dbReference type="GO" id="GO:0008170">
    <property type="term" value="F:N-methyltransferase activity"/>
    <property type="evidence" value="ECO:0007669"/>
    <property type="project" value="InterPro"/>
</dbReference>
<comment type="caution">
    <text evidence="9">The sequence shown here is derived from an EMBL/GenBank/DDBJ whole genome shotgun (WGS) entry which is preliminary data.</text>
</comment>
<evidence type="ECO:0000313" key="10">
    <source>
        <dbReference type="Proteomes" id="UP000229176"/>
    </source>
</evidence>
<keyword evidence="3 9" id="KW-0808">Transferase</keyword>
<feature type="domain" description="DNA methylase adenine-specific" evidence="6">
    <location>
        <begin position="303"/>
        <end position="343"/>
    </location>
</feature>
<name>A0A2H0CG41_9BACT</name>
<dbReference type="GO" id="GO:0003677">
    <property type="term" value="F:DNA binding"/>
    <property type="evidence" value="ECO:0007669"/>
    <property type="project" value="InterPro"/>
</dbReference>